<feature type="transmembrane region" description="Helical" evidence="7">
    <location>
        <begin position="88"/>
        <end position="108"/>
    </location>
</feature>
<evidence type="ECO:0000259" key="9">
    <source>
        <dbReference type="PROSITE" id="PS50113"/>
    </source>
</evidence>
<dbReference type="PANTHER" id="PTHR43304">
    <property type="entry name" value="PHYTOCHROME-LIKE PROTEIN CPH1"/>
    <property type="match status" value="1"/>
</dbReference>
<evidence type="ECO:0000256" key="6">
    <source>
        <dbReference type="SAM" id="Coils"/>
    </source>
</evidence>
<keyword evidence="7" id="KW-0472">Membrane</keyword>
<feature type="transmembrane region" description="Helical" evidence="7">
    <location>
        <begin position="20"/>
        <end position="44"/>
    </location>
</feature>
<dbReference type="InterPro" id="IPR013767">
    <property type="entry name" value="PAS_fold"/>
</dbReference>
<dbReference type="NCBIfam" id="TIGR00229">
    <property type="entry name" value="sensory_box"/>
    <property type="match status" value="2"/>
</dbReference>
<dbReference type="GO" id="GO:0004673">
    <property type="term" value="F:protein histidine kinase activity"/>
    <property type="evidence" value="ECO:0007669"/>
    <property type="project" value="UniProtKB-EC"/>
</dbReference>
<protein>
    <recommendedName>
        <fullName evidence="2">histidine kinase</fullName>
        <ecNumber evidence="2">2.7.13.3</ecNumber>
    </recommendedName>
</protein>
<dbReference type="PROSITE" id="PS50112">
    <property type="entry name" value="PAS"/>
    <property type="match status" value="1"/>
</dbReference>
<dbReference type="InterPro" id="IPR000014">
    <property type="entry name" value="PAS"/>
</dbReference>
<dbReference type="AlphaFoldDB" id="A0A2V2N5U3"/>
<sequence>MSQPDITPGSLDFRQLPFVALVFSTLLCLGISLYFLQMGISIVFQNLYYFPILIACTFYQKRGFVFSVLLSLIYFSLIILFYQDFDVVFQALVRVFIFIIIASVITILSQMNKESRERLQEKESLFRGIFDTMPSGAAIYEVTGDGKEDVDYKIKDINSTALKYENKQKSDVIGRTLDDIGTVIHTPDLVSRLREVHKGTEPVLYQAEVKTPDGRMRYYDTSLFRLPSHEVVSISTDVTDKKLMEEELKASEETFRLAMNATSDGLWDWNMKTGEVYYSPAFAKILEEEHIKPVFDSWEKRIHPEDRERVLSSLHEHISGSTSRWRVETRLRTSNGSWKWVMDRGSVVSWDESGTPTRMIGSIVDISEQKRIEEVIRIERDRAEQYLNIAEVMIIVLSRDGTIVLINRKGAEMLGASVDDIIGLNWFDTFIPVEMIESTKEVFQNIIHSTGEMYFSNENEIITRENKIITVSWVNTLIRTPEGQTLGTLSSGEDLTNKKKLEEEKNQLLDQIQRNLAQMAFLNDNIRNPLSIIISLADIYLTEDKSQVVQKQVDKISDSITKLDQRWSESEKVLNYIRKYYQISPK</sequence>
<evidence type="ECO:0000256" key="2">
    <source>
        <dbReference type="ARBA" id="ARBA00012438"/>
    </source>
</evidence>
<dbReference type="Gene3D" id="3.30.450.20">
    <property type="entry name" value="PAS domain"/>
    <property type="match status" value="3"/>
</dbReference>
<feature type="transmembrane region" description="Helical" evidence="7">
    <location>
        <begin position="64"/>
        <end position="82"/>
    </location>
</feature>
<keyword evidence="3" id="KW-0597">Phosphoprotein</keyword>
<dbReference type="SMART" id="SM00086">
    <property type="entry name" value="PAC"/>
    <property type="match status" value="3"/>
</dbReference>
<evidence type="ECO:0000256" key="4">
    <source>
        <dbReference type="ARBA" id="ARBA00022679"/>
    </source>
</evidence>
<dbReference type="Pfam" id="PF00989">
    <property type="entry name" value="PAS"/>
    <property type="match status" value="1"/>
</dbReference>
<evidence type="ECO:0000256" key="3">
    <source>
        <dbReference type="ARBA" id="ARBA00022553"/>
    </source>
</evidence>
<evidence type="ECO:0000256" key="7">
    <source>
        <dbReference type="SAM" id="Phobius"/>
    </source>
</evidence>
<dbReference type="CDD" id="cd00130">
    <property type="entry name" value="PAS"/>
    <property type="match status" value="3"/>
</dbReference>
<dbReference type="Pfam" id="PF08447">
    <property type="entry name" value="PAS_3"/>
    <property type="match status" value="1"/>
</dbReference>
<reference evidence="10 11" key="1">
    <citation type="submission" date="2018-05" db="EMBL/GenBank/DDBJ databases">
        <title>Draft genome of Methanospirillum lacunae Ki8-1.</title>
        <authorList>
            <person name="Dueholm M.S."/>
            <person name="Nielsen P.H."/>
            <person name="Bakmann L.F."/>
            <person name="Otzen D.E."/>
        </authorList>
    </citation>
    <scope>NUCLEOTIDE SEQUENCE [LARGE SCALE GENOMIC DNA]</scope>
    <source>
        <strain evidence="10 11">Ki8-1</strain>
    </source>
</reference>
<dbReference type="InterPro" id="IPR013656">
    <property type="entry name" value="PAS_4"/>
</dbReference>
<dbReference type="InterPro" id="IPR013655">
    <property type="entry name" value="PAS_fold_3"/>
</dbReference>
<dbReference type="PROSITE" id="PS50113">
    <property type="entry name" value="PAC"/>
    <property type="match status" value="2"/>
</dbReference>
<evidence type="ECO:0000259" key="8">
    <source>
        <dbReference type="PROSITE" id="PS50112"/>
    </source>
</evidence>
<dbReference type="PANTHER" id="PTHR43304:SF1">
    <property type="entry name" value="PAC DOMAIN-CONTAINING PROTEIN"/>
    <property type="match status" value="1"/>
</dbReference>
<dbReference type="Pfam" id="PF08448">
    <property type="entry name" value="PAS_4"/>
    <property type="match status" value="1"/>
</dbReference>
<organism evidence="10 11">
    <name type="scientific">Methanospirillum lacunae</name>
    <dbReference type="NCBI Taxonomy" id="668570"/>
    <lineage>
        <taxon>Archaea</taxon>
        <taxon>Methanobacteriati</taxon>
        <taxon>Methanobacteriota</taxon>
        <taxon>Stenosarchaea group</taxon>
        <taxon>Methanomicrobia</taxon>
        <taxon>Methanomicrobiales</taxon>
        <taxon>Methanospirillaceae</taxon>
        <taxon>Methanospirillum</taxon>
    </lineage>
</organism>
<keyword evidence="4" id="KW-0808">Transferase</keyword>
<feature type="domain" description="PAS" evidence="8">
    <location>
        <begin position="379"/>
        <end position="450"/>
    </location>
</feature>
<feature type="domain" description="PAC" evidence="9">
    <location>
        <begin position="325"/>
        <end position="378"/>
    </location>
</feature>
<evidence type="ECO:0000313" key="11">
    <source>
        <dbReference type="Proteomes" id="UP000245657"/>
    </source>
</evidence>
<dbReference type="OrthoDB" id="8127at2157"/>
<dbReference type="RefSeq" id="WP_109969375.1">
    <property type="nucleotide sequence ID" value="NZ_CP176093.1"/>
</dbReference>
<dbReference type="GO" id="GO:0006355">
    <property type="term" value="P:regulation of DNA-templated transcription"/>
    <property type="evidence" value="ECO:0007669"/>
    <property type="project" value="InterPro"/>
</dbReference>
<dbReference type="SMART" id="SM00091">
    <property type="entry name" value="PAS"/>
    <property type="match status" value="3"/>
</dbReference>
<dbReference type="GeneID" id="97547224"/>
<dbReference type="InterPro" id="IPR035965">
    <property type="entry name" value="PAS-like_dom_sf"/>
</dbReference>
<keyword evidence="7" id="KW-1133">Transmembrane helix</keyword>
<name>A0A2V2N5U3_9EURY</name>
<evidence type="ECO:0000256" key="5">
    <source>
        <dbReference type="ARBA" id="ARBA00022777"/>
    </source>
</evidence>
<dbReference type="Proteomes" id="UP000245657">
    <property type="component" value="Unassembled WGS sequence"/>
</dbReference>
<keyword evidence="5" id="KW-0418">Kinase</keyword>
<dbReference type="EMBL" id="QGMY01000009">
    <property type="protein sequence ID" value="PWR70881.1"/>
    <property type="molecule type" value="Genomic_DNA"/>
</dbReference>
<dbReference type="InterPro" id="IPR052162">
    <property type="entry name" value="Sensor_kinase/Photoreceptor"/>
</dbReference>
<proteinExistence type="predicted"/>
<feature type="domain" description="PAC" evidence="9">
    <location>
        <begin position="455"/>
        <end position="507"/>
    </location>
</feature>
<keyword evidence="6" id="KW-0175">Coiled coil</keyword>
<dbReference type="InterPro" id="IPR000700">
    <property type="entry name" value="PAS-assoc_C"/>
</dbReference>
<dbReference type="InterPro" id="IPR001610">
    <property type="entry name" value="PAC"/>
</dbReference>
<evidence type="ECO:0000256" key="1">
    <source>
        <dbReference type="ARBA" id="ARBA00000085"/>
    </source>
</evidence>
<keyword evidence="11" id="KW-1185">Reference proteome</keyword>
<gene>
    <name evidence="10" type="ORF">DK846_12885</name>
</gene>
<evidence type="ECO:0000313" key="10">
    <source>
        <dbReference type="EMBL" id="PWR70881.1"/>
    </source>
</evidence>
<accession>A0A2V2N5U3</accession>
<dbReference type="EC" id="2.7.13.3" evidence="2"/>
<feature type="coiled-coil region" evidence="6">
    <location>
        <begin position="498"/>
        <end position="525"/>
    </location>
</feature>
<keyword evidence="7" id="KW-0812">Transmembrane</keyword>
<comment type="catalytic activity">
    <reaction evidence="1">
        <text>ATP + protein L-histidine = ADP + protein N-phospho-L-histidine.</text>
        <dbReference type="EC" id="2.7.13.3"/>
    </reaction>
</comment>
<dbReference type="SUPFAM" id="SSF55785">
    <property type="entry name" value="PYP-like sensor domain (PAS domain)"/>
    <property type="match status" value="3"/>
</dbReference>
<comment type="caution">
    <text evidence="10">The sequence shown here is derived from an EMBL/GenBank/DDBJ whole genome shotgun (WGS) entry which is preliminary data.</text>
</comment>